<dbReference type="GO" id="GO:0005524">
    <property type="term" value="F:ATP binding"/>
    <property type="evidence" value="ECO:0007669"/>
    <property type="project" value="UniProtKB-KW"/>
</dbReference>
<evidence type="ECO:0000259" key="13">
    <source>
        <dbReference type="PROSITE" id="PS50046"/>
    </source>
</evidence>
<keyword evidence="16" id="KW-1185">Reference proteome</keyword>
<evidence type="ECO:0000256" key="5">
    <source>
        <dbReference type="ARBA" id="ARBA00022606"/>
    </source>
</evidence>
<proteinExistence type="predicted"/>
<evidence type="ECO:0000256" key="12">
    <source>
        <dbReference type="PROSITE-ProRule" id="PRU00169"/>
    </source>
</evidence>
<dbReference type="PIRSF" id="PIRSF036397">
    <property type="entry name" value="Bactrphtchrm_rec"/>
    <property type="match status" value="1"/>
</dbReference>
<dbReference type="InterPro" id="IPR013654">
    <property type="entry name" value="PAS_2"/>
</dbReference>
<dbReference type="InterPro" id="IPR029016">
    <property type="entry name" value="GAF-like_dom_sf"/>
</dbReference>
<feature type="modified residue" description="4-aspartylphosphate" evidence="12">
    <location>
        <position position="798"/>
    </location>
</feature>
<dbReference type="PRINTS" id="PR01033">
    <property type="entry name" value="PHYTOCHROME"/>
</dbReference>
<keyword evidence="6" id="KW-0808">Transferase</keyword>
<dbReference type="SMART" id="SM00065">
    <property type="entry name" value="GAF"/>
    <property type="match status" value="1"/>
</dbReference>
<dbReference type="SUPFAM" id="SSF52172">
    <property type="entry name" value="CheY-like"/>
    <property type="match status" value="1"/>
</dbReference>
<evidence type="ECO:0000256" key="8">
    <source>
        <dbReference type="ARBA" id="ARBA00022777"/>
    </source>
</evidence>
<dbReference type="Gene3D" id="3.30.450.40">
    <property type="match status" value="1"/>
</dbReference>
<dbReference type="InterPro" id="IPR011102">
    <property type="entry name" value="Sig_transdc_His_kinase_HWE"/>
</dbReference>
<evidence type="ECO:0000313" key="16">
    <source>
        <dbReference type="Proteomes" id="UP000231644"/>
    </source>
</evidence>
<keyword evidence="3" id="KW-0600">Photoreceptor protein</keyword>
<evidence type="ECO:0000256" key="3">
    <source>
        <dbReference type="ARBA" id="ARBA00022543"/>
    </source>
</evidence>
<organism evidence="15 16">
    <name type="scientific">Pseudooceanicola nitratireducens</name>
    <dbReference type="NCBI Taxonomy" id="517719"/>
    <lineage>
        <taxon>Bacteria</taxon>
        <taxon>Pseudomonadati</taxon>
        <taxon>Pseudomonadota</taxon>
        <taxon>Alphaproteobacteria</taxon>
        <taxon>Rhodobacterales</taxon>
        <taxon>Paracoccaceae</taxon>
        <taxon>Pseudooceanicola</taxon>
    </lineage>
</organism>
<dbReference type="PANTHER" id="PTHR41523">
    <property type="entry name" value="TWO-COMPONENT SYSTEM SENSOR PROTEIN"/>
    <property type="match status" value="1"/>
</dbReference>
<dbReference type="InterPro" id="IPR035965">
    <property type="entry name" value="PAS-like_dom_sf"/>
</dbReference>
<evidence type="ECO:0000256" key="6">
    <source>
        <dbReference type="ARBA" id="ARBA00022679"/>
    </source>
</evidence>
<dbReference type="InterPro" id="IPR001789">
    <property type="entry name" value="Sig_transdc_resp-reg_receiver"/>
</dbReference>
<keyword evidence="5" id="KW-0716">Sensory transduction</keyword>
<dbReference type="EMBL" id="FOLX01000001">
    <property type="protein sequence ID" value="SFC40356.1"/>
    <property type="molecule type" value="Genomic_DNA"/>
</dbReference>
<dbReference type="Pfam" id="PF08446">
    <property type="entry name" value="PAS_2"/>
    <property type="match status" value="1"/>
</dbReference>
<dbReference type="EC" id="2.7.13.3" evidence="2"/>
<name>A0A1I1IVS5_9RHOB</name>
<evidence type="ECO:0000256" key="7">
    <source>
        <dbReference type="ARBA" id="ARBA00022741"/>
    </source>
</evidence>
<dbReference type="GO" id="GO:0004673">
    <property type="term" value="F:protein histidine kinase activity"/>
    <property type="evidence" value="ECO:0007669"/>
    <property type="project" value="UniProtKB-EC"/>
</dbReference>
<evidence type="ECO:0000256" key="11">
    <source>
        <dbReference type="ARBA" id="ARBA00023170"/>
    </source>
</evidence>
<dbReference type="InterPro" id="IPR036890">
    <property type="entry name" value="HATPase_C_sf"/>
</dbReference>
<dbReference type="InterPro" id="IPR043150">
    <property type="entry name" value="Phytochrome_PHY_sf"/>
</dbReference>
<dbReference type="PANTHER" id="PTHR41523:SF7">
    <property type="entry name" value="HISTIDINE KINASE"/>
    <property type="match status" value="1"/>
</dbReference>
<feature type="domain" description="Phytochrome chromophore attachment site" evidence="13">
    <location>
        <begin position="156"/>
        <end position="313"/>
    </location>
</feature>
<dbReference type="SUPFAM" id="SSF55781">
    <property type="entry name" value="GAF domain-like"/>
    <property type="match status" value="2"/>
</dbReference>
<reference evidence="15 16" key="1">
    <citation type="submission" date="2016-10" db="EMBL/GenBank/DDBJ databases">
        <authorList>
            <person name="de Groot N.N."/>
        </authorList>
    </citation>
    <scope>NUCLEOTIDE SEQUENCE [LARGE SCALE GENOMIC DNA]</scope>
    <source>
        <strain evidence="15 16">DSM 29619</strain>
    </source>
</reference>
<accession>A0A1I1IVS5</accession>
<sequence>MTNGHPMGGASAAATQTDVDLTNCDREAIHLLGNVQPYGCLLAVSSDWLIQHASRNISDFLGWKVEDAVGHPLSDVLPQASLGRLRAKLSSLRHEDATARIIDFDLMADGRRFDVSLHQSGRSLLIEAELKTDEGLDRDDLGSVQALIRRIANRPSFEDKLDQAARGLKMLSGFDRVMVYRFDDEGAGEVVAEARQRDMEPFLGLRYPASDIPKQARALYLRNLLRLIADVDAEPSPILPPADPNGVVPDLSMAVTRAVSPIHLEYLRNMGVQASMSVSIVREGKLWGLLACHHNSPRYIDFEKRTAIELFAQLFAYELAQHESNAEREELARAQSLHDKVVSRVSDGENLVDVFDDFAEQIEQHISYDGIAIYSDGVYRAIGRAPTHDEFVGLARFLNTAPTSRVFQTHDLAAAYPGAAHFADRAVGIMALPISRTPRDYIALFRGEVAKQVTWAGNPEKPVEATGPNGLRLTPRKSFEAWRQKVTGQSAPWATAELRLAEHLRLTLLEVVLKVTDQANLEAKRSREQQDLLIAELNHRVRNILNLIRGLVSQTRADGDQLDGYVANLNGRIQALARAHDQLTRRDWSAVSLRELLDVEVRAFLTDATDRVVISGVTPFLSPQAYSAAALVFHELVTNSAKYGALSDDRGRVHVDMSRDRDGTLAISWKETGGPAVRAPTRRGFGSAIIERSIPHELSGTARVDFKVTGLQAHFTIPARFIGPETEEVPPAADLSVVDEVQNLSGRALVVEDSMIIAMDATDMLQELGCDEVDVAGSTAEAMTLLDAGTTYDFALLDVNLGSDTSASVAQVLAERGVPIVLATGYGETEAIKESFPPAPVLQKPYSSDTLRSAIRSSVTG</sequence>
<dbReference type="Gene3D" id="3.40.50.2300">
    <property type="match status" value="1"/>
</dbReference>
<keyword evidence="7" id="KW-0547">Nucleotide-binding</keyword>
<dbReference type="InterPro" id="IPR016132">
    <property type="entry name" value="Phyto_chromo_attachment"/>
</dbReference>
<keyword evidence="10" id="KW-0157">Chromophore</keyword>
<evidence type="ECO:0000256" key="2">
    <source>
        <dbReference type="ARBA" id="ARBA00012438"/>
    </source>
</evidence>
<dbReference type="GO" id="GO:0009584">
    <property type="term" value="P:detection of visible light"/>
    <property type="evidence" value="ECO:0007669"/>
    <property type="project" value="InterPro"/>
</dbReference>
<dbReference type="InterPro" id="IPR001294">
    <property type="entry name" value="Phytochrome"/>
</dbReference>
<evidence type="ECO:0000256" key="1">
    <source>
        <dbReference type="ARBA" id="ARBA00000085"/>
    </source>
</evidence>
<dbReference type="SMART" id="SM00911">
    <property type="entry name" value="HWE_HK"/>
    <property type="match status" value="1"/>
</dbReference>
<evidence type="ECO:0000256" key="10">
    <source>
        <dbReference type="ARBA" id="ARBA00022991"/>
    </source>
</evidence>
<dbReference type="Gene3D" id="3.30.565.10">
    <property type="entry name" value="Histidine kinase-like ATPase, C-terminal domain"/>
    <property type="match status" value="1"/>
</dbReference>
<evidence type="ECO:0000313" key="15">
    <source>
        <dbReference type="EMBL" id="SFC40356.1"/>
    </source>
</evidence>
<keyword evidence="9" id="KW-0067">ATP-binding</keyword>
<dbReference type="GO" id="GO:0009881">
    <property type="term" value="F:photoreceptor activity"/>
    <property type="evidence" value="ECO:0007669"/>
    <property type="project" value="UniProtKB-KW"/>
</dbReference>
<dbReference type="CDD" id="cd00130">
    <property type="entry name" value="PAS"/>
    <property type="match status" value="1"/>
</dbReference>
<dbReference type="Pfam" id="PF00360">
    <property type="entry name" value="PHY"/>
    <property type="match status" value="1"/>
</dbReference>
<dbReference type="Gene3D" id="3.30.450.270">
    <property type="match status" value="1"/>
</dbReference>
<keyword evidence="8 15" id="KW-0418">Kinase</keyword>
<dbReference type="PROSITE" id="PS50046">
    <property type="entry name" value="PHYTOCHROME_2"/>
    <property type="match status" value="1"/>
</dbReference>
<evidence type="ECO:0000256" key="4">
    <source>
        <dbReference type="ARBA" id="ARBA00022553"/>
    </source>
</evidence>
<comment type="catalytic activity">
    <reaction evidence="1">
        <text>ATP + protein L-histidine = ADP + protein N-phospho-L-histidine.</text>
        <dbReference type="EC" id="2.7.13.3"/>
    </reaction>
</comment>
<dbReference type="GO" id="GO:0000160">
    <property type="term" value="P:phosphorelay signal transduction system"/>
    <property type="evidence" value="ECO:0007669"/>
    <property type="project" value="InterPro"/>
</dbReference>
<gene>
    <name evidence="15" type="ORF">SAMN05421762_0807</name>
</gene>
<dbReference type="InterPro" id="IPR011006">
    <property type="entry name" value="CheY-like_superfamily"/>
</dbReference>
<dbReference type="Proteomes" id="UP000231644">
    <property type="component" value="Unassembled WGS sequence"/>
</dbReference>
<dbReference type="SMART" id="SM00448">
    <property type="entry name" value="REC"/>
    <property type="match status" value="1"/>
</dbReference>
<dbReference type="RefSeq" id="WP_322788137.1">
    <property type="nucleotide sequence ID" value="NZ_FNZG01000002.1"/>
</dbReference>
<dbReference type="Pfam" id="PF07536">
    <property type="entry name" value="HWE_HK"/>
    <property type="match status" value="1"/>
</dbReference>
<evidence type="ECO:0000259" key="14">
    <source>
        <dbReference type="PROSITE" id="PS50110"/>
    </source>
</evidence>
<dbReference type="SUPFAM" id="SSF55785">
    <property type="entry name" value="PYP-like sensor domain (PAS domain)"/>
    <property type="match status" value="1"/>
</dbReference>
<dbReference type="InterPro" id="IPR013515">
    <property type="entry name" value="Phytochrome_cen-reg"/>
</dbReference>
<dbReference type="Pfam" id="PF01590">
    <property type="entry name" value="GAF"/>
    <property type="match status" value="1"/>
</dbReference>
<evidence type="ECO:0000256" key="9">
    <source>
        <dbReference type="ARBA" id="ARBA00022840"/>
    </source>
</evidence>
<keyword evidence="4 12" id="KW-0597">Phosphoprotein</keyword>
<dbReference type="AlphaFoldDB" id="A0A1I1IVS5"/>
<dbReference type="GO" id="GO:0006355">
    <property type="term" value="P:regulation of DNA-templated transcription"/>
    <property type="evidence" value="ECO:0007669"/>
    <property type="project" value="InterPro"/>
</dbReference>
<dbReference type="Gene3D" id="3.30.450.20">
    <property type="entry name" value="PAS domain"/>
    <property type="match status" value="1"/>
</dbReference>
<dbReference type="STRING" id="517719.SAMN05421762_0807"/>
<dbReference type="InterPro" id="IPR000014">
    <property type="entry name" value="PAS"/>
</dbReference>
<keyword evidence="11" id="KW-0675">Receptor</keyword>
<dbReference type="InterPro" id="IPR003018">
    <property type="entry name" value="GAF"/>
</dbReference>
<protein>
    <recommendedName>
        <fullName evidence="2">histidine kinase</fullName>
        <ecNumber evidence="2">2.7.13.3</ecNumber>
    </recommendedName>
</protein>
<dbReference type="InterPro" id="IPR009219">
    <property type="entry name" value="Bactrphtchr_CheY"/>
</dbReference>
<dbReference type="Pfam" id="PF00072">
    <property type="entry name" value="Response_reg"/>
    <property type="match status" value="1"/>
</dbReference>
<dbReference type="PROSITE" id="PS50110">
    <property type="entry name" value="RESPONSE_REGULATORY"/>
    <property type="match status" value="1"/>
</dbReference>
<feature type="domain" description="Response regulatory" evidence="14">
    <location>
        <begin position="747"/>
        <end position="859"/>
    </location>
</feature>